<organism evidence="3 4">
    <name type="scientific">Nostocoides vanveenii</name>
    <dbReference type="NCBI Taxonomy" id="330835"/>
    <lineage>
        <taxon>Bacteria</taxon>
        <taxon>Bacillati</taxon>
        <taxon>Actinomycetota</taxon>
        <taxon>Actinomycetes</taxon>
        <taxon>Micrococcales</taxon>
        <taxon>Intrasporangiaceae</taxon>
        <taxon>Nostocoides</taxon>
    </lineage>
</organism>
<feature type="chain" id="PRO_5045475993" description="PknH-like extracellular domain-containing protein" evidence="2">
    <location>
        <begin position="31"/>
        <end position="230"/>
    </location>
</feature>
<keyword evidence="4" id="KW-1185">Reference proteome</keyword>
<gene>
    <name evidence="3" type="ORF">GCM10009810_22360</name>
</gene>
<dbReference type="InterPro" id="IPR006311">
    <property type="entry name" value="TAT_signal"/>
</dbReference>
<comment type="caution">
    <text evidence="3">The sequence shown here is derived from an EMBL/GenBank/DDBJ whole genome shotgun (WGS) entry which is preliminary data.</text>
</comment>
<reference evidence="3 4" key="1">
    <citation type="journal article" date="2019" name="Int. J. Syst. Evol. Microbiol.">
        <title>The Global Catalogue of Microorganisms (GCM) 10K type strain sequencing project: providing services to taxonomists for standard genome sequencing and annotation.</title>
        <authorList>
            <consortium name="The Broad Institute Genomics Platform"/>
            <consortium name="The Broad Institute Genome Sequencing Center for Infectious Disease"/>
            <person name="Wu L."/>
            <person name="Ma J."/>
        </authorList>
    </citation>
    <scope>NUCLEOTIDE SEQUENCE [LARGE SCALE GENOMIC DNA]</scope>
    <source>
        <strain evidence="3 4">JCM 15591</strain>
    </source>
</reference>
<feature type="signal peptide" evidence="2">
    <location>
        <begin position="1"/>
        <end position="30"/>
    </location>
</feature>
<evidence type="ECO:0000313" key="4">
    <source>
        <dbReference type="Proteomes" id="UP001501475"/>
    </source>
</evidence>
<dbReference type="Proteomes" id="UP001501475">
    <property type="component" value="Unassembled WGS sequence"/>
</dbReference>
<feature type="compositionally biased region" description="Low complexity" evidence="1">
    <location>
        <begin position="27"/>
        <end position="49"/>
    </location>
</feature>
<accession>A0ABN2KQ29</accession>
<feature type="region of interest" description="Disordered" evidence="1">
    <location>
        <begin position="27"/>
        <end position="55"/>
    </location>
</feature>
<protein>
    <recommendedName>
        <fullName evidence="5">PknH-like extracellular domain-containing protein</fullName>
    </recommendedName>
</protein>
<evidence type="ECO:0000256" key="2">
    <source>
        <dbReference type="SAM" id="SignalP"/>
    </source>
</evidence>
<sequence>MSHNPFARRVVIAALAAGAVTGLAASPGIAAPTTAGRTSTSAPTSASASDWPEPAWDIPDIAPKGKQLAGNVTLFADFGNYPWIAPTGEHWCQEPGRTGMETIAGRTWMFVEDYTTDAESLYKNDADINISGWSDGKQAFNRFVADKLKCNWYNPQTRLTWTGKNPQRYWLSTSGKVGTKYAVTGAVRVGDMIVAVTGRSTKAATARAMAVRMTLAVERNLRATDLVRHD</sequence>
<name>A0ABN2KQ29_9MICO</name>
<dbReference type="PROSITE" id="PS51318">
    <property type="entry name" value="TAT"/>
    <property type="match status" value="1"/>
</dbReference>
<evidence type="ECO:0008006" key="5">
    <source>
        <dbReference type="Google" id="ProtNLM"/>
    </source>
</evidence>
<evidence type="ECO:0000313" key="3">
    <source>
        <dbReference type="EMBL" id="GAA1762579.1"/>
    </source>
</evidence>
<evidence type="ECO:0000256" key="1">
    <source>
        <dbReference type="SAM" id="MobiDB-lite"/>
    </source>
</evidence>
<dbReference type="EMBL" id="BAAAPN010000051">
    <property type="protein sequence ID" value="GAA1762579.1"/>
    <property type="molecule type" value="Genomic_DNA"/>
</dbReference>
<keyword evidence="2" id="KW-0732">Signal</keyword>
<proteinExistence type="predicted"/>
<dbReference type="RefSeq" id="WP_344066155.1">
    <property type="nucleotide sequence ID" value="NZ_BAAAPN010000051.1"/>
</dbReference>